<accession>A0ABN3AK75</accession>
<proteinExistence type="inferred from homology"/>
<evidence type="ECO:0000256" key="3">
    <source>
        <dbReference type="ARBA" id="ARBA00022827"/>
    </source>
</evidence>
<dbReference type="Pfam" id="PF00875">
    <property type="entry name" value="DNA_photolyase"/>
    <property type="match status" value="1"/>
</dbReference>
<reference evidence="7 8" key="1">
    <citation type="journal article" date="2019" name="Int. J. Syst. Evol. Microbiol.">
        <title>The Global Catalogue of Microorganisms (GCM) 10K type strain sequencing project: providing services to taxonomists for standard genome sequencing and annotation.</title>
        <authorList>
            <consortium name="The Broad Institute Genomics Platform"/>
            <consortium name="The Broad Institute Genome Sequencing Center for Infectious Disease"/>
            <person name="Wu L."/>
            <person name="Ma J."/>
        </authorList>
    </citation>
    <scope>NUCLEOTIDE SEQUENCE [LARGE SCALE GENOMIC DNA]</scope>
    <source>
        <strain evidence="7 8">JCM 16026</strain>
    </source>
</reference>
<evidence type="ECO:0000259" key="6">
    <source>
        <dbReference type="PROSITE" id="PS51645"/>
    </source>
</evidence>
<evidence type="ECO:0000313" key="7">
    <source>
        <dbReference type="EMBL" id="GAA2170761.1"/>
    </source>
</evidence>
<dbReference type="Gene3D" id="1.10.579.10">
    <property type="entry name" value="DNA Cyclobutane Dipyrimidine Photolyase, subunit A, domain 3"/>
    <property type="match status" value="1"/>
</dbReference>
<evidence type="ECO:0000256" key="4">
    <source>
        <dbReference type="ARBA" id="ARBA00022991"/>
    </source>
</evidence>
<dbReference type="Proteomes" id="UP001501599">
    <property type="component" value="Unassembled WGS sequence"/>
</dbReference>
<organism evidence="7 8">
    <name type="scientific">Agrococcus versicolor</name>
    <dbReference type="NCBI Taxonomy" id="501482"/>
    <lineage>
        <taxon>Bacteria</taxon>
        <taxon>Bacillati</taxon>
        <taxon>Actinomycetota</taxon>
        <taxon>Actinomycetes</taxon>
        <taxon>Micrococcales</taxon>
        <taxon>Microbacteriaceae</taxon>
        <taxon>Agrococcus</taxon>
    </lineage>
</organism>
<protein>
    <submittedName>
        <fullName evidence="7">Deoxyribodipyrimidine photo-lyase</fullName>
    </submittedName>
</protein>
<dbReference type="Gene3D" id="3.40.50.620">
    <property type="entry name" value="HUPs"/>
    <property type="match status" value="1"/>
</dbReference>
<evidence type="ECO:0000256" key="1">
    <source>
        <dbReference type="ARBA" id="ARBA00001974"/>
    </source>
</evidence>
<dbReference type="RefSeq" id="WP_344339440.1">
    <property type="nucleotide sequence ID" value="NZ_BAAAQT010000001.1"/>
</dbReference>
<keyword evidence="2 5" id="KW-0285">Flavoprotein</keyword>
<dbReference type="PROSITE" id="PS00394">
    <property type="entry name" value="DNA_PHOTOLYASES_1_1"/>
    <property type="match status" value="1"/>
</dbReference>
<dbReference type="InterPro" id="IPR005101">
    <property type="entry name" value="Cryptochr/Photolyase_FAD-bd"/>
</dbReference>
<sequence>MPRQILWFRRDLRLGDHPALAAAAAEGDVLPVFVLDDALLAAAGDVRRAALADALTHLREATDGALVVRSGDPARILPALAAEVDATAVHVSAEPFPYGRRRDDRVREALDAAGVAFVETGSPYAVTPGRVRNGSGDRYKVFTPFSKAWLDHGWRAPADDPETLRWCRVDDLGDLPAAPAVEADIPTVSEASALARWHAFLDDDLDDYDTGRDVPGDDTTSRMSVHLKWGTIHPRTMLAELERRARGRTGRRMQSLLRYRTELAWREFYADVLWHAPHSDWRDLTDALAALQYDEPGDAFVAWQEGRTGFPMVDAGMRQLLAQGWMHNRVRMLTASFLVKDLHVWWPHGARHFLDHLVDGDIASNNHGWQWTAGTGTDAAPYFRVFNPVLQGQRFDPDGEYVRRWVPELAHLPGGTVHEPWKAAAGYDHGYPERILDHKEERAEALDRLQATKR</sequence>
<keyword evidence="8" id="KW-1185">Reference proteome</keyword>
<keyword evidence="3 5" id="KW-0274">FAD</keyword>
<gene>
    <name evidence="7" type="ORF">GCM10009846_02260</name>
</gene>
<dbReference type="PANTHER" id="PTHR11455:SF9">
    <property type="entry name" value="CRYPTOCHROME CIRCADIAN CLOCK 5 ISOFORM X1"/>
    <property type="match status" value="1"/>
</dbReference>
<dbReference type="InterPro" id="IPR002081">
    <property type="entry name" value="Cryptochrome/DNA_photolyase_1"/>
</dbReference>
<comment type="cofactor">
    <cofactor evidence="1">
        <name>FAD</name>
        <dbReference type="ChEBI" id="CHEBI:57692"/>
    </cofactor>
</comment>
<dbReference type="Pfam" id="PF03441">
    <property type="entry name" value="FAD_binding_7"/>
    <property type="match status" value="1"/>
</dbReference>
<dbReference type="InterPro" id="IPR036134">
    <property type="entry name" value="Crypto/Photolyase_FAD-like_sf"/>
</dbReference>
<evidence type="ECO:0000313" key="8">
    <source>
        <dbReference type="Proteomes" id="UP001501599"/>
    </source>
</evidence>
<dbReference type="PANTHER" id="PTHR11455">
    <property type="entry name" value="CRYPTOCHROME"/>
    <property type="match status" value="1"/>
</dbReference>
<dbReference type="PROSITE" id="PS51645">
    <property type="entry name" value="PHR_CRY_ALPHA_BETA"/>
    <property type="match status" value="1"/>
</dbReference>
<keyword evidence="4 5" id="KW-0157">Chromophore</keyword>
<evidence type="ECO:0000256" key="2">
    <source>
        <dbReference type="ARBA" id="ARBA00022630"/>
    </source>
</evidence>
<dbReference type="InterPro" id="IPR014729">
    <property type="entry name" value="Rossmann-like_a/b/a_fold"/>
</dbReference>
<comment type="caution">
    <text evidence="7">The sequence shown here is derived from an EMBL/GenBank/DDBJ whole genome shotgun (WGS) entry which is preliminary data.</text>
</comment>
<dbReference type="EMBL" id="BAAAQT010000001">
    <property type="protein sequence ID" value="GAA2170761.1"/>
    <property type="molecule type" value="Genomic_DNA"/>
</dbReference>
<dbReference type="InterPro" id="IPR006050">
    <property type="entry name" value="DNA_photolyase_N"/>
</dbReference>
<feature type="domain" description="Photolyase/cryptochrome alpha/beta" evidence="6">
    <location>
        <begin position="2"/>
        <end position="125"/>
    </location>
</feature>
<dbReference type="Gene3D" id="1.25.40.80">
    <property type="match status" value="1"/>
</dbReference>
<comment type="similarity">
    <text evidence="5">Belongs to the DNA photolyase family.</text>
</comment>
<name>A0ABN3AK75_9MICO</name>
<dbReference type="SUPFAM" id="SSF48173">
    <property type="entry name" value="Cryptochrome/photolyase FAD-binding domain"/>
    <property type="match status" value="1"/>
</dbReference>
<dbReference type="InterPro" id="IPR036155">
    <property type="entry name" value="Crypto/Photolyase_N_sf"/>
</dbReference>
<dbReference type="InterPro" id="IPR018394">
    <property type="entry name" value="DNA_photolyase_1_CS_C"/>
</dbReference>
<dbReference type="SUPFAM" id="SSF52425">
    <property type="entry name" value="Cryptochrome/photolyase, N-terminal domain"/>
    <property type="match status" value="1"/>
</dbReference>
<dbReference type="PRINTS" id="PR00147">
    <property type="entry name" value="DNAPHOTLYASE"/>
</dbReference>
<evidence type="ECO:0000256" key="5">
    <source>
        <dbReference type="RuleBase" id="RU004182"/>
    </source>
</evidence>